<protein>
    <recommendedName>
        <fullName evidence="3">Aminotransferase class I/classII large domain-containing protein</fullName>
    </recommendedName>
</protein>
<dbReference type="PANTHER" id="PTHR43510:SF1">
    <property type="entry name" value="AMINOTRANSFERASE FUNCTION, HYPOTHETICAL (EUROFUNG)"/>
    <property type="match status" value="1"/>
</dbReference>
<sequence length="382" mass="41235">HEFTADYMLGSSDADAWSVAELLQLARSRGDTDAEREWAEVGLGYTESAGHPTLRAAAAALYGGPIGAEQVLCAVPVEGIFLAMSSLLAHGDVVVAMMPAYQCLYEVARSKGCTVVPWRASYEPGVGWSFSLADLRSALVDDEGAPREVRMVVTNFPHNPTSWMPSNAEHVELVEICRERGAVLFSDEMYWGMALESGERPVSSCVRYERAVTLSGLSKPHGLPGLRVGWLATQDVQAMSRLQQCKDYVTICGSAPSEALAIIALRHGEALLARAWETTRANRPHLRAFCEEFSGLFEWTPEPSRGLVALVVLRGWAASMGAQSFADWSATTASCVLVPSDCFEAPSPPAVRFGLGRRNFPEALARLGQHLRAQGAQGPAAP</sequence>
<dbReference type="CDD" id="cd00609">
    <property type="entry name" value="AAT_like"/>
    <property type="match status" value="1"/>
</dbReference>
<dbReference type="Pfam" id="PF00155">
    <property type="entry name" value="Aminotran_1_2"/>
    <property type="match status" value="1"/>
</dbReference>
<dbReference type="Gene3D" id="3.40.640.10">
    <property type="entry name" value="Type I PLP-dependent aspartate aminotransferase-like (Major domain)"/>
    <property type="match status" value="1"/>
</dbReference>
<keyword evidence="2" id="KW-0663">Pyridoxal phosphate</keyword>
<organism evidence="4 5">
    <name type="scientific">Prorocentrum cordatum</name>
    <dbReference type="NCBI Taxonomy" id="2364126"/>
    <lineage>
        <taxon>Eukaryota</taxon>
        <taxon>Sar</taxon>
        <taxon>Alveolata</taxon>
        <taxon>Dinophyceae</taxon>
        <taxon>Prorocentrales</taxon>
        <taxon>Prorocentraceae</taxon>
        <taxon>Prorocentrum</taxon>
    </lineage>
</organism>
<dbReference type="Gene3D" id="3.90.1150.10">
    <property type="entry name" value="Aspartate Aminotransferase, domain 1"/>
    <property type="match status" value="1"/>
</dbReference>
<accession>A0ABN9X2P2</accession>
<comment type="similarity">
    <text evidence="1">Belongs to the class-I pyridoxal-phosphate-dependent aminotransferase family.</text>
</comment>
<dbReference type="InterPro" id="IPR015421">
    <property type="entry name" value="PyrdxlP-dep_Trfase_major"/>
</dbReference>
<evidence type="ECO:0000313" key="5">
    <source>
        <dbReference type="Proteomes" id="UP001189429"/>
    </source>
</evidence>
<evidence type="ECO:0000256" key="1">
    <source>
        <dbReference type="ARBA" id="ARBA00007441"/>
    </source>
</evidence>
<keyword evidence="5" id="KW-1185">Reference proteome</keyword>
<dbReference type="PANTHER" id="PTHR43510">
    <property type="entry name" value="AMINOTRANSFERASE FUNCTION, HYPOTHETICAL (EUROFUNG)"/>
    <property type="match status" value="1"/>
</dbReference>
<evidence type="ECO:0000313" key="4">
    <source>
        <dbReference type="EMBL" id="CAK0892120.1"/>
    </source>
</evidence>
<dbReference type="Proteomes" id="UP001189429">
    <property type="component" value="Unassembled WGS sequence"/>
</dbReference>
<dbReference type="EMBL" id="CAUYUJ010019566">
    <property type="protein sequence ID" value="CAK0892120.1"/>
    <property type="molecule type" value="Genomic_DNA"/>
</dbReference>
<evidence type="ECO:0000259" key="3">
    <source>
        <dbReference type="Pfam" id="PF00155"/>
    </source>
</evidence>
<dbReference type="InterPro" id="IPR004839">
    <property type="entry name" value="Aminotransferase_I/II_large"/>
</dbReference>
<comment type="caution">
    <text evidence="4">The sequence shown here is derived from an EMBL/GenBank/DDBJ whole genome shotgun (WGS) entry which is preliminary data.</text>
</comment>
<reference evidence="4" key="1">
    <citation type="submission" date="2023-10" db="EMBL/GenBank/DDBJ databases">
        <authorList>
            <person name="Chen Y."/>
            <person name="Shah S."/>
            <person name="Dougan E. K."/>
            <person name="Thang M."/>
            <person name="Chan C."/>
        </authorList>
    </citation>
    <scope>NUCLEOTIDE SEQUENCE [LARGE SCALE GENOMIC DNA]</scope>
</reference>
<feature type="non-terminal residue" evidence="4">
    <location>
        <position position="1"/>
    </location>
</feature>
<feature type="domain" description="Aminotransferase class I/classII large" evidence="3">
    <location>
        <begin position="44"/>
        <end position="345"/>
    </location>
</feature>
<dbReference type="InterPro" id="IPR004838">
    <property type="entry name" value="NHTrfase_class1_PyrdxlP-BS"/>
</dbReference>
<dbReference type="InterPro" id="IPR015422">
    <property type="entry name" value="PyrdxlP-dep_Trfase_small"/>
</dbReference>
<name>A0ABN9X2P2_9DINO</name>
<proteinExistence type="inferred from homology"/>
<gene>
    <name evidence="4" type="ORF">PCOR1329_LOCUS71855</name>
</gene>
<dbReference type="InterPro" id="IPR015424">
    <property type="entry name" value="PyrdxlP-dep_Trfase"/>
</dbReference>
<dbReference type="PROSITE" id="PS00105">
    <property type="entry name" value="AA_TRANSFER_CLASS_1"/>
    <property type="match status" value="1"/>
</dbReference>
<dbReference type="SUPFAM" id="SSF53383">
    <property type="entry name" value="PLP-dependent transferases"/>
    <property type="match status" value="1"/>
</dbReference>
<evidence type="ECO:0000256" key="2">
    <source>
        <dbReference type="ARBA" id="ARBA00022898"/>
    </source>
</evidence>